<feature type="domain" description="CARDB" evidence="2">
    <location>
        <begin position="220"/>
        <end position="348"/>
    </location>
</feature>
<name>A0A2W5TAN4_9BACT</name>
<dbReference type="EMBL" id="QFQP01000018">
    <property type="protein sequence ID" value="PZR10153.1"/>
    <property type="molecule type" value="Genomic_DNA"/>
</dbReference>
<dbReference type="GO" id="GO:0005509">
    <property type="term" value="F:calcium ion binding"/>
    <property type="evidence" value="ECO:0007669"/>
    <property type="project" value="InterPro"/>
</dbReference>
<evidence type="ECO:0000313" key="3">
    <source>
        <dbReference type="EMBL" id="PZR10153.1"/>
    </source>
</evidence>
<dbReference type="Pfam" id="PF05345">
    <property type="entry name" value="He_PIG"/>
    <property type="match status" value="6"/>
</dbReference>
<dbReference type="Gene3D" id="2.60.40.10">
    <property type="entry name" value="Immunoglobulins"/>
    <property type="match status" value="13"/>
</dbReference>
<evidence type="ECO:0000256" key="1">
    <source>
        <dbReference type="SAM" id="SignalP"/>
    </source>
</evidence>
<gene>
    <name evidence="3" type="ORF">DI536_20170</name>
</gene>
<feature type="domain" description="CARDB" evidence="2">
    <location>
        <begin position="1356"/>
        <end position="1466"/>
    </location>
</feature>
<evidence type="ECO:0000259" key="2">
    <source>
        <dbReference type="Pfam" id="PF07705"/>
    </source>
</evidence>
<dbReference type="Pfam" id="PF07705">
    <property type="entry name" value="CARDB"/>
    <property type="match status" value="2"/>
</dbReference>
<keyword evidence="1" id="KW-0732">Signal</keyword>
<organism evidence="3 4">
    <name type="scientific">Archangium gephyra</name>
    <dbReference type="NCBI Taxonomy" id="48"/>
    <lineage>
        <taxon>Bacteria</taxon>
        <taxon>Pseudomonadati</taxon>
        <taxon>Myxococcota</taxon>
        <taxon>Myxococcia</taxon>
        <taxon>Myxococcales</taxon>
        <taxon>Cystobacterineae</taxon>
        <taxon>Archangiaceae</taxon>
        <taxon>Archangium</taxon>
    </lineage>
</organism>
<accession>A0A2W5TAN4</accession>
<proteinExistence type="predicted"/>
<dbReference type="Proteomes" id="UP000249061">
    <property type="component" value="Unassembled WGS sequence"/>
</dbReference>
<dbReference type="InterPro" id="IPR015919">
    <property type="entry name" value="Cadherin-like_sf"/>
</dbReference>
<dbReference type="InterPro" id="IPR011635">
    <property type="entry name" value="CARDB"/>
</dbReference>
<reference evidence="3 4" key="1">
    <citation type="submission" date="2017-08" db="EMBL/GenBank/DDBJ databases">
        <title>Infants hospitalized years apart are colonized by the same room-sourced microbial strains.</title>
        <authorList>
            <person name="Brooks B."/>
            <person name="Olm M.R."/>
            <person name="Firek B.A."/>
            <person name="Baker R."/>
            <person name="Thomas B.C."/>
            <person name="Morowitz M.J."/>
            <person name="Banfield J.F."/>
        </authorList>
    </citation>
    <scope>NUCLEOTIDE SEQUENCE [LARGE SCALE GENOMIC DNA]</scope>
    <source>
        <strain evidence="3">S2_003_000_R2_14</strain>
    </source>
</reference>
<dbReference type="GO" id="GO:0016020">
    <property type="term" value="C:membrane"/>
    <property type="evidence" value="ECO:0007669"/>
    <property type="project" value="InterPro"/>
</dbReference>
<feature type="signal peptide" evidence="1">
    <location>
        <begin position="1"/>
        <end position="21"/>
    </location>
</feature>
<evidence type="ECO:0000313" key="4">
    <source>
        <dbReference type="Proteomes" id="UP000249061"/>
    </source>
</evidence>
<dbReference type="SUPFAM" id="SSF49313">
    <property type="entry name" value="Cadherin-like"/>
    <property type="match status" value="1"/>
</dbReference>
<comment type="caution">
    <text evidence="3">The sequence shown here is derived from an EMBL/GenBank/DDBJ whole genome shotgun (WGS) entry which is preliminary data.</text>
</comment>
<feature type="chain" id="PRO_5015959216" description="CARDB domain-containing protein" evidence="1">
    <location>
        <begin position="22"/>
        <end position="2035"/>
    </location>
</feature>
<sequence>MKNLRSFAIALVLVGAASARAQLPPVITSSQPYQPLVGATVGTPTARGTFAAGDEGYIEIPLNFTFTFLGITTNKVFADTNGFLFLGPAACSTDCVGADSFPNTGTPNGGIIAGFWDDFDDNNFSQIRYISTASDLTVEWFDMQPYVNGPGRLTFQIKIAAGGTVTIHHGPATPTFEGAVGFENADGTVGMNLIPGCTTNCTASNWVPNRLWQIGEPTDPDLVVSAVSVDSFNRLPDDNLTFTVNTSIRNIGRTAVGAFDWSAYLSRDRVLDITSTDGGVPDILVASGSAPDGLPAVFGGVTADGGQAVVQLTAAAATTVAPPTGEYYVLVLADSQDVITEATETNNVGSSTTAFVQGVDLVASSVSGPAASVGGADAGVVVNFVNRGTSAPDAGVPFRVLLSIDNLLDNTDFPVADGVRTVSGGQTINETVTFEMPTSAPAGEFFYILQVDPPTLQSAAGVIEEASETNNWVASTGKVTITRSDLVAEAFQLLDPVTNLPITAARFGEEVRVRIRYRNAGAAPANNFRVGLVISTDASLSLLSDTSPSLCQQTVATAAANSAAVDLVFNCTLPLNDRNNNAFPTGQYFLYGQVDLTSAVSETNEQNNAQMIGPVRLTAPGADLAVTAVTGPASAGVGEIVPVTRSLRNLGNVDAPAVAYRYVISANDIITSDDESLEIVDGTNNLPEKSVTLARGTGDTQAELVRLPASLPAGTYYIGCIIDPAVTVTTDLDPTNNALASRSMIVAGSSLRIVNTQLPDAVIGRPYNYRLSAVGVQTTATWEKVDGPMWLSLGAADGLLSGTPDGAGAQVVGLTVKVTDGARVATTRLALRVLPPTSGLEVLTTALPPVVNSSSTQYDFTLGAAGGVPPYTWRLAAGTLPTGLSLTAAGTFAGAPRNTANGNLPITVEVRDSVGGRATKALSMRLIAPGSIRFRTIAVPDAIVGQEYLQDIAVANQDGSALVKPLVWRVSGAVPTGLSVTPQAELITVAGRPTQAGTFTFAISVEDNNGRTDSLEYTMTVHPTRYRVLASMPEVIRPGEVISVPLSVSPSGTVTYRIVNGSLPPGLTLDPAGTIGGTVADEGSDGTWSFVIEARDNAGTTGITPMAMRVERLPRASGCSSTSDWSPMALFAGLALLFARRRSSRAGLAGIAALALTVVSGAARAQTYQITSSPIAYQPLTNGTVVNSTTPIPVNIAFPFFNGTFTTVYMSQFGYLALDAAPSSSSANQAIPHSSTTTTIPKSFIAPWWDSLGGPQTTTNGYRYQVTGSAPNRVMAFEWNAFLANTGTPRISFQVLLYETTGRIRFAYSTALPGTVSASVGIQKEAGVGIGGLNCSPNCNSTAYPAGQAIDFFRPPDFEITSLSAPQTGHAGVAFPQTAIVRNKGGRDVSGVAVRFYLSADASLNPMVDTDLGTATGINIPAQASAQATLNQPLPTGLAAGSTHFIFAVVDPDNVIAEESDLNNTSAPQSITIGAPTADLVVNSVTAPTTAMPGATLQVARAFQNVGNADSVAAKYSWFLSDNASVSIADRPLGVGNLGVLTPAQIDMNMEPVTLPNDLVPGSYWIGACVNFDSSTSAFGGSEITIVNNCFTQSAAIAVTTGSVAIATTPLPAATQFAPYGLRLQAAGGSGQYTWELGGGALPPGMSLSTAGDLIGSPSTAGTFAFDVKVTSGALTDQRMLSLLVQPGGLPLVIVPQSLTAAEFSRAYTASLVAVGGKPPYVWSVVDASKLPPGMGVATDGLLEGRPQLAGDFTFEVQVKDTDDTAVTQSLSMRVVTPTSLSIATAALERGMVGREYLQPLVAIGGAAPYRWSLIRYQELPENSTDAPGPVTYNDGMEIAFPAELGLSIDDRDTADYLSGTPARAGLFSLTFKVRDGNDTEDTASVLLRVSYRDGLAITTLQLPDAFSGQPYQVRLSHNGGSDAEGIAFSLPCVQQAVRPGEFTCATPAPTEQLPAGLMLQPDGTILGTTNAEPAVYTFLAKVSDARGRQDVRAVALRVRNDFSTQRSGCSAAGLPPSTLLALALGALALRRRRR</sequence>
<protein>
    <recommendedName>
        <fullName evidence="2">CARDB domain-containing protein</fullName>
    </recommendedName>
</protein>
<dbReference type="InterPro" id="IPR013783">
    <property type="entry name" value="Ig-like_fold"/>
</dbReference>